<feature type="chain" id="PRO_5040768728" description="Membrane-associated protein" evidence="2">
    <location>
        <begin position="21"/>
        <end position="332"/>
    </location>
</feature>
<feature type="region of interest" description="Disordered" evidence="1">
    <location>
        <begin position="99"/>
        <end position="120"/>
    </location>
</feature>
<comment type="caution">
    <text evidence="3">The sequence shown here is derived from an EMBL/GenBank/DDBJ whole genome shotgun (WGS) entry which is preliminary data.</text>
</comment>
<evidence type="ECO:0000313" key="4">
    <source>
        <dbReference type="Proteomes" id="UP001165122"/>
    </source>
</evidence>
<keyword evidence="2" id="KW-0732">Signal</keyword>
<organism evidence="3 4">
    <name type="scientific">Triparma laevis f. longispina</name>
    <dbReference type="NCBI Taxonomy" id="1714387"/>
    <lineage>
        <taxon>Eukaryota</taxon>
        <taxon>Sar</taxon>
        <taxon>Stramenopiles</taxon>
        <taxon>Ochrophyta</taxon>
        <taxon>Bolidophyceae</taxon>
        <taxon>Parmales</taxon>
        <taxon>Triparmaceae</taxon>
        <taxon>Triparma</taxon>
    </lineage>
</organism>
<evidence type="ECO:0000256" key="1">
    <source>
        <dbReference type="SAM" id="MobiDB-lite"/>
    </source>
</evidence>
<gene>
    <name evidence="3" type="ORF">TrLO_g15114</name>
</gene>
<sequence>MLVLLLVFFSPLLYCSTTYATGAPAASVSVSASYIIFVHQEGNAPMALTLMEKSDMLNQEFNTLLEDDVGEIGLTFVPACSPTSGTVADWQPTDIHSRFADESSSSSSSSSSSYPSPTPITPQTCISPSSHFAFPAHTTVVVTDKNLLNGISYSENLKVVYMQTSDEERHPRKLRKITKGIVLLENFWTTALQFALAPTYRPLEPTLVLHPISEIPHPSKPNHFVPRNMEDLHGKILQHHVFPIPTFQEVNQTKVWFTLSLLLWLSVLFVKKLIEFYTRLLQEMFREDVGIFGADSSTASKTKAVVEKAEKANGGTATKSSSSSTKATKKTR</sequence>
<feature type="signal peptide" evidence="2">
    <location>
        <begin position="1"/>
        <end position="20"/>
    </location>
</feature>
<name>A0A9W7C9Y1_9STRA</name>
<evidence type="ECO:0000256" key="2">
    <source>
        <dbReference type="SAM" id="SignalP"/>
    </source>
</evidence>
<protein>
    <recommendedName>
        <fullName evidence="5">Membrane-associated protein</fullName>
    </recommendedName>
</protein>
<dbReference type="Proteomes" id="UP001165122">
    <property type="component" value="Unassembled WGS sequence"/>
</dbReference>
<evidence type="ECO:0008006" key="5">
    <source>
        <dbReference type="Google" id="ProtNLM"/>
    </source>
</evidence>
<proteinExistence type="predicted"/>
<reference evidence="4" key="1">
    <citation type="journal article" date="2023" name="Commun. Biol.">
        <title>Genome analysis of Parmales, the sister group of diatoms, reveals the evolutionary specialization of diatoms from phago-mixotrophs to photoautotrophs.</title>
        <authorList>
            <person name="Ban H."/>
            <person name="Sato S."/>
            <person name="Yoshikawa S."/>
            <person name="Yamada K."/>
            <person name="Nakamura Y."/>
            <person name="Ichinomiya M."/>
            <person name="Sato N."/>
            <person name="Blanc-Mathieu R."/>
            <person name="Endo H."/>
            <person name="Kuwata A."/>
            <person name="Ogata H."/>
        </authorList>
    </citation>
    <scope>NUCLEOTIDE SEQUENCE [LARGE SCALE GENOMIC DNA]</scope>
    <source>
        <strain evidence="4">NIES 3700</strain>
    </source>
</reference>
<evidence type="ECO:0000313" key="3">
    <source>
        <dbReference type="EMBL" id="GMI04848.1"/>
    </source>
</evidence>
<feature type="compositionally biased region" description="Low complexity" evidence="1">
    <location>
        <begin position="316"/>
        <end position="326"/>
    </location>
</feature>
<dbReference type="AlphaFoldDB" id="A0A9W7C9Y1"/>
<dbReference type="EMBL" id="BRXW01000079">
    <property type="protein sequence ID" value="GMI04848.1"/>
    <property type="molecule type" value="Genomic_DNA"/>
</dbReference>
<keyword evidence="4" id="KW-1185">Reference proteome</keyword>
<feature type="region of interest" description="Disordered" evidence="1">
    <location>
        <begin position="306"/>
        <end position="332"/>
    </location>
</feature>
<accession>A0A9W7C9Y1</accession>
<feature type="compositionally biased region" description="Low complexity" evidence="1">
    <location>
        <begin position="103"/>
        <end position="113"/>
    </location>
</feature>